<proteinExistence type="predicted"/>
<evidence type="ECO:0000313" key="1">
    <source>
        <dbReference type="EMBL" id="CAG8778652.1"/>
    </source>
</evidence>
<name>A0A9N9JEP3_9GLOM</name>
<dbReference type="Proteomes" id="UP000789342">
    <property type="component" value="Unassembled WGS sequence"/>
</dbReference>
<comment type="caution">
    <text evidence="1">The sequence shown here is derived from an EMBL/GenBank/DDBJ whole genome shotgun (WGS) entry which is preliminary data.</text>
</comment>
<evidence type="ECO:0000313" key="2">
    <source>
        <dbReference type="Proteomes" id="UP000789342"/>
    </source>
</evidence>
<reference evidence="1" key="1">
    <citation type="submission" date="2021-06" db="EMBL/GenBank/DDBJ databases">
        <authorList>
            <person name="Kallberg Y."/>
            <person name="Tangrot J."/>
            <person name="Rosling A."/>
        </authorList>
    </citation>
    <scope>NUCLEOTIDE SEQUENCE</scope>
    <source>
        <strain evidence="1">CL551</strain>
    </source>
</reference>
<accession>A0A9N9JEP3</accession>
<dbReference type="OrthoDB" id="10261055at2759"/>
<organism evidence="1 2">
    <name type="scientific">Acaulospora morrowiae</name>
    <dbReference type="NCBI Taxonomy" id="94023"/>
    <lineage>
        <taxon>Eukaryota</taxon>
        <taxon>Fungi</taxon>
        <taxon>Fungi incertae sedis</taxon>
        <taxon>Mucoromycota</taxon>
        <taxon>Glomeromycotina</taxon>
        <taxon>Glomeromycetes</taxon>
        <taxon>Diversisporales</taxon>
        <taxon>Acaulosporaceae</taxon>
        <taxon>Acaulospora</taxon>
    </lineage>
</organism>
<dbReference type="EMBL" id="CAJVPV010050989">
    <property type="protein sequence ID" value="CAG8778652.1"/>
    <property type="molecule type" value="Genomic_DNA"/>
</dbReference>
<protein>
    <submittedName>
        <fullName evidence="1">12170_t:CDS:1</fullName>
    </submittedName>
</protein>
<sequence length="63" mass="7572">MASYPRVKRQITVERCEKFISENFFTDLNLRSSLYRKCTDSEKYIQLSVYKVPDLKRISFEEA</sequence>
<dbReference type="AlphaFoldDB" id="A0A9N9JEP3"/>
<gene>
    <name evidence="1" type="ORF">AMORRO_LOCUS17127</name>
</gene>
<keyword evidence="2" id="KW-1185">Reference proteome</keyword>
<feature type="non-terminal residue" evidence="1">
    <location>
        <position position="63"/>
    </location>
</feature>